<dbReference type="InterPro" id="IPR016024">
    <property type="entry name" value="ARM-type_fold"/>
</dbReference>
<keyword evidence="2" id="KW-1185">Reference proteome</keyword>
<protein>
    <submittedName>
        <fullName evidence="3">Protein RST1 isoform X1</fullName>
    </submittedName>
</protein>
<dbReference type="OrthoDB" id="6125419at2759"/>
<evidence type="ECO:0000259" key="1">
    <source>
        <dbReference type="Pfam" id="PF12530"/>
    </source>
</evidence>
<sequence length="1843" mass="204983">MESYYAPLLEKTRVPQPSFQRLAVVSIFQKLRAAPTPLGLDSGPGHHALSHCLHSPSAAVADQAVRELCLLVRDGHLTASAGLVELQSGLEGCDPRFATVFIKGIGFLVRFAFKSDPSWGRRFDPVELHPFVKVLSCQAEVQAELIQQVMLFIAQNKSVGMEDVSRFLRPFLTYSVLRKQSSSFARDLISSIASLSCSFLSEAACIMKLLTGCLKYFPCSNEEDFKYLIACAEYLVDAFMVLLKKIISTKMVATDAQACTVELLETLLSLCTGQHKLQGKTEIILELSKRLLVSQKEIGLHYLPEFVMGTVSISIILTQVEFEHEQLSILKLLNFLIEWKTENEFNIKRTAYYISEELLCVFPVINLVSSPSKSVKAAATCILSKMDRLVLDLPVTPGKALITDAIFPSISTPESIIFKLLHHLWFKEQSSNQHSFFIRNTGNDASAVSEIYEETKCWTSHLKKYLSTLEKQKMALPAQPPENPLAGISWLLGSITTTLVMHPKHHASAVDSLAAVGKMDPKLGMPLLLSILFYNKILCSSGSDSPNILLKLLEMLPSLALHSIMVPIIMQTILPMLHRDAKPVLYATAIRLLCKTWIVTDRAFGTLQGVLDPEAFSFFTSEREICISVAASIRDVCRHNPDRGVDLILSVSSCIESRDPIVQALGLESLAHLCKEDVVDFYTAWNVISKHMLDHSVDPIVAHGLCTLLRWGAMDAEAYPEAAKTVVQILWEVGTSRSCILESLWVKARVAAFKSLSHYEVAQIQDKISDFKRRNFQCLVSEDNVEVLKAKEEFQVKIIKFEHITRRRFHKEKRVMVHKVEKLLDAFPLAMFSPGEQKHVELPGAALLSLVFTSKDPIGNGTSKDFRKLHSVYEKTLLEIAESLHTSRNILFALLALQSWKPFIHHWMGAVAIHTDAKGSSDGLDKSSRAASDIFKTMCKVAADSVPRVAVNIAFAIGALCMVVPSSAHAVISSASNVLLKWLFEYEHEHQQWSAALSLGLVSNCLHATDRRQKFEVINGLLQVICNSKSPFVKGACGVGLGFACQDLLTRAGISDDSEFEGSTRLTETTLLHDIVSTLSRMICQLCPSTSVSFKSLNDSFPLTGYGASTSDLPLENCDNLEEDAWGLAGLVLGLGNCVVALYRFGAHDAVLKIKNMLVSWILHVNSPTYSSLVCNELAEIPLCMGSCLALPKVVGFCQRVELVDNNLDTLFNLYTSLISDLLNLKKSGTLYQNLLMTTSVGAGSLLSCILNDGVHSMRFDDVKHLLEILRNTYTHPYPPPVHLGGMLGVVNAFGAGAGDLTEVYPQPITLQINREQESTFIRGPILSSPVCETLSTSMVQEMFLVAKNSKDQHVKQYAAWAVSFLRHRWWSKEFQNVNGSQTSSIDFHQSSQNFSEESLVWKLCLWLNDIDYNKTGEIPHANTIATVLRCLSEAPRLPTLDWGAIVRRCMRYEAQSSIKVQMELSSKLLREECILFSLAHANDVSHLLHFLDELTELSRFRTLEPNLQSLLLDHLSDFLKLFSGLRLEKLYDDLVNYFNSSASSYLVYGPDQRRLLRVSFWKGLCQCLTETSEESVILNMKKCMECLFFFLPLLTCDVISEGGQVAPVEEWSEAVRCLAKAPQDWLMDMLQVPVSDLFHGGTQSNEVAKRILAKARLVRIGCAPVSELGELRAYILNAKTEGIWWSVIVEVVAAISSAEVGIKRRWLFDALEICCITEYPATALQFIGLLAGSCCMYMPLLIINPTSVLSDLPVTLPSLLSDSSWGAISGPLVDKLWSSTERICTWAAQLANGNGFPRQDGINEAEASMRIFLARVMCRTCISLKDYLPFHKQVRLANLELL</sequence>
<reference evidence="2" key="1">
    <citation type="journal article" date="2019" name="Nat. Commun.">
        <title>Genome-wide association mapping of date palm fruit traits.</title>
        <authorList>
            <person name="Hazzouri K.M."/>
            <person name="Gros-Balthazard M."/>
            <person name="Flowers J.M."/>
            <person name="Copetti D."/>
            <person name="Lemansour A."/>
            <person name="Lebrun M."/>
            <person name="Masmoudi K."/>
            <person name="Ferrand S."/>
            <person name="Dhar M.I."/>
            <person name="Fresquez Z.A."/>
            <person name="Rosas U."/>
            <person name="Zhang J."/>
            <person name="Talag J."/>
            <person name="Lee S."/>
            <person name="Kudrna D."/>
            <person name="Powell R.F."/>
            <person name="Leitch I.J."/>
            <person name="Krueger R.R."/>
            <person name="Wing R.A."/>
            <person name="Amiri K.M.A."/>
            <person name="Purugganan M.D."/>
        </authorList>
    </citation>
    <scope>NUCLEOTIDE SEQUENCE [LARGE SCALE GENOMIC DNA]</scope>
    <source>
        <strain evidence="2">cv. Khalas</strain>
    </source>
</reference>
<dbReference type="Pfam" id="PF12530">
    <property type="entry name" value="DUF3730"/>
    <property type="match status" value="2"/>
</dbReference>
<name>A0A8B9AB51_PHODC</name>
<dbReference type="SUPFAM" id="SSF48371">
    <property type="entry name" value="ARM repeat"/>
    <property type="match status" value="1"/>
</dbReference>
<proteinExistence type="predicted"/>
<dbReference type="GeneID" id="103703778"/>
<dbReference type="GO" id="GO:0060147">
    <property type="term" value="P:regulation of post-transcriptional gene silencing"/>
    <property type="evidence" value="ECO:0007669"/>
    <property type="project" value="InterPro"/>
</dbReference>
<dbReference type="PANTHER" id="PTHR16212:SF4">
    <property type="entry name" value="FOCADHESIN"/>
    <property type="match status" value="1"/>
</dbReference>
<dbReference type="InterPro" id="IPR045163">
    <property type="entry name" value="Focadhesin/RST1"/>
</dbReference>
<dbReference type="Proteomes" id="UP000228380">
    <property type="component" value="Chromosome 6"/>
</dbReference>
<dbReference type="InterPro" id="IPR022542">
    <property type="entry name" value="FOCAD/RST1_DUF3730"/>
</dbReference>
<feature type="domain" description="DUF3730" evidence="1">
    <location>
        <begin position="530"/>
        <end position="756"/>
    </location>
</feature>
<gene>
    <name evidence="3" type="primary">LOC103703778</name>
</gene>
<accession>A0A8B9AB51</accession>
<dbReference type="PANTHER" id="PTHR16212">
    <property type="entry name" value="FOCADHESIN FAMILY MEMBER"/>
    <property type="match status" value="1"/>
</dbReference>
<evidence type="ECO:0000313" key="3">
    <source>
        <dbReference type="RefSeq" id="XP_038982947.1"/>
    </source>
</evidence>
<dbReference type="RefSeq" id="XP_038982947.1">
    <property type="nucleotide sequence ID" value="XM_039127019.1"/>
</dbReference>
<dbReference type="KEGG" id="pda:103703778"/>
<reference evidence="3" key="2">
    <citation type="submission" date="2025-08" db="UniProtKB">
        <authorList>
            <consortium name="RefSeq"/>
        </authorList>
    </citation>
    <scope>IDENTIFICATION</scope>
    <source>
        <tissue evidence="3">Young leaves</tissue>
    </source>
</reference>
<evidence type="ECO:0000313" key="2">
    <source>
        <dbReference type="Proteomes" id="UP000228380"/>
    </source>
</evidence>
<organism evidence="2 3">
    <name type="scientific">Phoenix dactylifera</name>
    <name type="common">Date palm</name>
    <dbReference type="NCBI Taxonomy" id="42345"/>
    <lineage>
        <taxon>Eukaryota</taxon>
        <taxon>Viridiplantae</taxon>
        <taxon>Streptophyta</taxon>
        <taxon>Embryophyta</taxon>
        <taxon>Tracheophyta</taxon>
        <taxon>Spermatophyta</taxon>
        <taxon>Magnoliopsida</taxon>
        <taxon>Liliopsida</taxon>
        <taxon>Arecaceae</taxon>
        <taxon>Coryphoideae</taxon>
        <taxon>Phoeniceae</taxon>
        <taxon>Phoenix</taxon>
    </lineage>
</organism>
<feature type="domain" description="DUF3730" evidence="1">
    <location>
        <begin position="83"/>
        <end position="358"/>
    </location>
</feature>